<dbReference type="GO" id="GO:0016567">
    <property type="term" value="P:protein ubiquitination"/>
    <property type="evidence" value="ECO:0007669"/>
    <property type="project" value="UniProtKB-ARBA"/>
</dbReference>
<dbReference type="Pfam" id="PF13639">
    <property type="entry name" value="zf-RING_2"/>
    <property type="match status" value="1"/>
</dbReference>
<dbReference type="GO" id="GO:0006511">
    <property type="term" value="P:ubiquitin-dependent protein catabolic process"/>
    <property type="evidence" value="ECO:0007669"/>
    <property type="project" value="TreeGrafter"/>
</dbReference>
<evidence type="ECO:0000256" key="9">
    <source>
        <dbReference type="PROSITE-ProRule" id="PRU00175"/>
    </source>
</evidence>
<dbReference type="KEGG" id="lgi:LOTGIDRAFT_137472"/>
<evidence type="ECO:0000259" key="11">
    <source>
        <dbReference type="PROSITE" id="PS50089"/>
    </source>
</evidence>
<dbReference type="InterPro" id="IPR051834">
    <property type="entry name" value="RING_finger_E3_ligase"/>
</dbReference>
<dbReference type="OMA" id="KKANSCP"/>
<comment type="similarity">
    <text evidence="8">Belongs to the RNF181 family.</text>
</comment>
<keyword evidence="3" id="KW-0808">Transferase</keyword>
<keyword evidence="7" id="KW-0862">Zinc</keyword>
<dbReference type="OrthoDB" id="21204at2759"/>
<evidence type="ECO:0000313" key="12">
    <source>
        <dbReference type="EMBL" id="ESP03394.1"/>
    </source>
</evidence>
<evidence type="ECO:0000256" key="8">
    <source>
        <dbReference type="ARBA" id="ARBA00038197"/>
    </source>
</evidence>
<dbReference type="HOGENOM" id="CLU_144247_1_0_1"/>
<dbReference type="RefSeq" id="XP_009045927.1">
    <property type="nucleotide sequence ID" value="XM_009047679.1"/>
</dbReference>
<dbReference type="InterPro" id="IPR001841">
    <property type="entry name" value="Znf_RING"/>
</dbReference>
<dbReference type="EC" id="2.3.2.27" evidence="2"/>
<dbReference type="AlphaFoldDB" id="V4AH95"/>
<evidence type="ECO:0000256" key="10">
    <source>
        <dbReference type="SAM" id="MobiDB-lite"/>
    </source>
</evidence>
<dbReference type="CDD" id="cd16669">
    <property type="entry name" value="RING-H2_RNF181"/>
    <property type="match status" value="1"/>
</dbReference>
<feature type="non-terminal residue" evidence="12">
    <location>
        <position position="1"/>
    </location>
</feature>
<evidence type="ECO:0000256" key="2">
    <source>
        <dbReference type="ARBA" id="ARBA00012483"/>
    </source>
</evidence>
<evidence type="ECO:0000256" key="3">
    <source>
        <dbReference type="ARBA" id="ARBA00022679"/>
    </source>
</evidence>
<keyword evidence="13" id="KW-1185">Reference proteome</keyword>
<reference evidence="12 13" key="1">
    <citation type="journal article" date="2013" name="Nature">
        <title>Insights into bilaterian evolution from three spiralian genomes.</title>
        <authorList>
            <person name="Simakov O."/>
            <person name="Marletaz F."/>
            <person name="Cho S.J."/>
            <person name="Edsinger-Gonzales E."/>
            <person name="Havlak P."/>
            <person name="Hellsten U."/>
            <person name="Kuo D.H."/>
            <person name="Larsson T."/>
            <person name="Lv J."/>
            <person name="Arendt D."/>
            <person name="Savage R."/>
            <person name="Osoegawa K."/>
            <person name="de Jong P."/>
            <person name="Grimwood J."/>
            <person name="Chapman J.A."/>
            <person name="Shapiro H."/>
            <person name="Aerts A."/>
            <person name="Otillar R.P."/>
            <person name="Terry A.Y."/>
            <person name="Boore J.L."/>
            <person name="Grigoriev I.V."/>
            <person name="Lindberg D.R."/>
            <person name="Seaver E.C."/>
            <person name="Weisblat D.A."/>
            <person name="Putnam N.H."/>
            <person name="Rokhsar D.S."/>
        </authorList>
    </citation>
    <scope>NUCLEOTIDE SEQUENCE [LARGE SCALE GENOMIC DNA]</scope>
</reference>
<dbReference type="STRING" id="225164.V4AH95"/>
<dbReference type="GeneID" id="20233915"/>
<sequence>FSIFSPFNFTGKAPPASKKAVEELETRVISPTSPQCAICLAEFEEENESKILPCNHQFHSTCILTWLKQVNSCPECRHELPTDDEQYEEMKRHKARAKQREFEQESLHNSMFG</sequence>
<organism evidence="12 13">
    <name type="scientific">Lottia gigantea</name>
    <name type="common">Giant owl limpet</name>
    <dbReference type="NCBI Taxonomy" id="225164"/>
    <lineage>
        <taxon>Eukaryota</taxon>
        <taxon>Metazoa</taxon>
        <taxon>Spiralia</taxon>
        <taxon>Lophotrochozoa</taxon>
        <taxon>Mollusca</taxon>
        <taxon>Gastropoda</taxon>
        <taxon>Patellogastropoda</taxon>
        <taxon>Lottioidea</taxon>
        <taxon>Lottiidae</taxon>
        <taxon>Lottia</taxon>
    </lineage>
</organism>
<keyword evidence="4" id="KW-0479">Metal-binding</keyword>
<dbReference type="GO" id="GO:0061630">
    <property type="term" value="F:ubiquitin protein ligase activity"/>
    <property type="evidence" value="ECO:0007669"/>
    <property type="project" value="UniProtKB-EC"/>
</dbReference>
<evidence type="ECO:0000313" key="13">
    <source>
        <dbReference type="Proteomes" id="UP000030746"/>
    </source>
</evidence>
<evidence type="ECO:0000256" key="4">
    <source>
        <dbReference type="ARBA" id="ARBA00022723"/>
    </source>
</evidence>
<evidence type="ECO:0000256" key="7">
    <source>
        <dbReference type="ARBA" id="ARBA00022833"/>
    </source>
</evidence>
<dbReference type="Gene3D" id="3.30.40.10">
    <property type="entry name" value="Zinc/RING finger domain, C3HC4 (zinc finger)"/>
    <property type="match status" value="1"/>
</dbReference>
<dbReference type="PROSITE" id="PS50089">
    <property type="entry name" value="ZF_RING_2"/>
    <property type="match status" value="1"/>
</dbReference>
<dbReference type="SUPFAM" id="SSF57850">
    <property type="entry name" value="RING/U-box"/>
    <property type="match status" value="1"/>
</dbReference>
<dbReference type="PANTHER" id="PTHR45931:SF16">
    <property type="entry name" value="RING_U-BOX SUPERFAMILY PROTEIN"/>
    <property type="match status" value="1"/>
</dbReference>
<dbReference type="SMART" id="SM00184">
    <property type="entry name" value="RING"/>
    <property type="match status" value="1"/>
</dbReference>
<accession>V4AH95</accession>
<gene>
    <name evidence="12" type="ORF">LOTGIDRAFT_137472</name>
</gene>
<dbReference type="PANTHER" id="PTHR45931">
    <property type="entry name" value="SI:CH211-59O9.10"/>
    <property type="match status" value="1"/>
</dbReference>
<dbReference type="EMBL" id="KB200027">
    <property type="protein sequence ID" value="ESP03394.1"/>
    <property type="molecule type" value="Genomic_DNA"/>
</dbReference>
<protein>
    <recommendedName>
        <fullName evidence="2">RING-type E3 ubiquitin transferase</fullName>
        <ecNumber evidence="2">2.3.2.27</ecNumber>
    </recommendedName>
</protein>
<dbReference type="Proteomes" id="UP000030746">
    <property type="component" value="Unassembled WGS sequence"/>
</dbReference>
<dbReference type="InterPro" id="IPR013083">
    <property type="entry name" value="Znf_RING/FYVE/PHD"/>
</dbReference>
<keyword evidence="5 9" id="KW-0863">Zinc-finger</keyword>
<evidence type="ECO:0000256" key="5">
    <source>
        <dbReference type="ARBA" id="ARBA00022771"/>
    </source>
</evidence>
<dbReference type="GO" id="GO:0005634">
    <property type="term" value="C:nucleus"/>
    <property type="evidence" value="ECO:0007669"/>
    <property type="project" value="TreeGrafter"/>
</dbReference>
<dbReference type="CTD" id="20233915"/>
<evidence type="ECO:0000256" key="6">
    <source>
        <dbReference type="ARBA" id="ARBA00022786"/>
    </source>
</evidence>
<feature type="region of interest" description="Disordered" evidence="10">
    <location>
        <begin position="84"/>
        <end position="113"/>
    </location>
</feature>
<dbReference type="GO" id="GO:0008270">
    <property type="term" value="F:zinc ion binding"/>
    <property type="evidence" value="ECO:0007669"/>
    <property type="project" value="UniProtKB-KW"/>
</dbReference>
<keyword evidence="6" id="KW-0833">Ubl conjugation pathway</keyword>
<proteinExistence type="inferred from homology"/>
<evidence type="ECO:0000256" key="1">
    <source>
        <dbReference type="ARBA" id="ARBA00000900"/>
    </source>
</evidence>
<feature type="domain" description="RING-type" evidence="11">
    <location>
        <begin position="36"/>
        <end position="77"/>
    </location>
</feature>
<comment type="catalytic activity">
    <reaction evidence="1">
        <text>S-ubiquitinyl-[E2 ubiquitin-conjugating enzyme]-L-cysteine + [acceptor protein]-L-lysine = [E2 ubiquitin-conjugating enzyme]-L-cysteine + N(6)-ubiquitinyl-[acceptor protein]-L-lysine.</text>
        <dbReference type="EC" id="2.3.2.27"/>
    </reaction>
</comment>
<name>V4AH95_LOTGI</name>
<dbReference type="FunFam" id="3.30.40.10:FF:000127">
    <property type="entry name" value="E3 ubiquitin-protein ligase RNF181"/>
    <property type="match status" value="1"/>
</dbReference>